<keyword evidence="5 7" id="KW-1133">Transmembrane helix</keyword>
<evidence type="ECO:0000256" key="7">
    <source>
        <dbReference type="SAM" id="Phobius"/>
    </source>
</evidence>
<dbReference type="SUPFAM" id="SSF144091">
    <property type="entry name" value="Rhomboid-like"/>
    <property type="match status" value="1"/>
</dbReference>
<feature type="transmembrane region" description="Helical" evidence="7">
    <location>
        <begin position="369"/>
        <end position="389"/>
    </location>
</feature>
<dbReference type="PANTHER" id="PTHR43731:SF14">
    <property type="entry name" value="PRESENILIN-ASSOCIATED RHOMBOID-LIKE PROTEIN, MITOCHONDRIAL"/>
    <property type="match status" value="1"/>
</dbReference>
<dbReference type="RefSeq" id="WP_275418203.1">
    <property type="nucleotide sequence ID" value="NZ_CP106878.1"/>
</dbReference>
<dbReference type="PANTHER" id="PTHR43731">
    <property type="entry name" value="RHOMBOID PROTEASE"/>
    <property type="match status" value="1"/>
</dbReference>
<dbReference type="GO" id="GO:0004252">
    <property type="term" value="F:serine-type endopeptidase activity"/>
    <property type="evidence" value="ECO:0007669"/>
    <property type="project" value="InterPro"/>
</dbReference>
<evidence type="ECO:0000313" key="9">
    <source>
        <dbReference type="EMBL" id="WAA10416.1"/>
    </source>
</evidence>
<dbReference type="Gene3D" id="1.20.1540.10">
    <property type="entry name" value="Rhomboid-like"/>
    <property type="match status" value="1"/>
</dbReference>
<dbReference type="GO" id="GO:0006508">
    <property type="term" value="P:proteolysis"/>
    <property type="evidence" value="ECO:0007669"/>
    <property type="project" value="UniProtKB-KW"/>
</dbReference>
<feature type="transmembrane region" description="Helical" evidence="7">
    <location>
        <begin position="321"/>
        <end position="338"/>
    </location>
</feature>
<keyword evidence="6 7" id="KW-0472">Membrane</keyword>
<evidence type="ECO:0000256" key="2">
    <source>
        <dbReference type="ARBA" id="ARBA00009045"/>
    </source>
</evidence>
<comment type="subcellular location">
    <subcellularLocation>
        <location evidence="1">Membrane</location>
        <topology evidence="1">Multi-pass membrane protein</topology>
    </subcellularLocation>
</comment>
<dbReference type="EMBL" id="CP106878">
    <property type="protein sequence ID" value="WAA10416.1"/>
    <property type="molecule type" value="Genomic_DNA"/>
</dbReference>
<feature type="transmembrane region" description="Helical" evidence="7">
    <location>
        <begin position="344"/>
        <end position="360"/>
    </location>
</feature>
<name>A0A9E8LVR2_9BACI</name>
<gene>
    <name evidence="9" type="ORF">OE104_03540</name>
</gene>
<dbReference type="Proteomes" id="UP001164718">
    <property type="component" value="Chromosome"/>
</dbReference>
<evidence type="ECO:0000313" key="10">
    <source>
        <dbReference type="Proteomes" id="UP001164718"/>
    </source>
</evidence>
<evidence type="ECO:0000256" key="1">
    <source>
        <dbReference type="ARBA" id="ARBA00004141"/>
    </source>
</evidence>
<proteinExistence type="inferred from homology"/>
<feature type="transmembrane region" description="Helical" evidence="7">
    <location>
        <begin position="289"/>
        <end position="309"/>
    </location>
</feature>
<dbReference type="InterPro" id="IPR035952">
    <property type="entry name" value="Rhomboid-like_sf"/>
</dbReference>
<keyword evidence="4" id="KW-0378">Hydrolase</keyword>
<accession>A0A9E8LVR2</accession>
<organism evidence="9 10">
    <name type="scientific">Fervidibacillus albus</name>
    <dbReference type="NCBI Taxonomy" id="2980026"/>
    <lineage>
        <taxon>Bacteria</taxon>
        <taxon>Bacillati</taxon>
        <taxon>Bacillota</taxon>
        <taxon>Bacilli</taxon>
        <taxon>Bacillales</taxon>
        <taxon>Bacillaceae</taxon>
        <taxon>Fervidibacillus</taxon>
    </lineage>
</organism>
<evidence type="ECO:0000259" key="8">
    <source>
        <dbReference type="Pfam" id="PF01694"/>
    </source>
</evidence>
<evidence type="ECO:0000256" key="3">
    <source>
        <dbReference type="ARBA" id="ARBA00022692"/>
    </source>
</evidence>
<keyword evidence="10" id="KW-1185">Reference proteome</keyword>
<dbReference type="KEGG" id="faf:OE104_03540"/>
<comment type="similarity">
    <text evidence="2">Belongs to the peptidase S54 family.</text>
</comment>
<evidence type="ECO:0000256" key="5">
    <source>
        <dbReference type="ARBA" id="ARBA00022989"/>
    </source>
</evidence>
<feature type="transmembrane region" description="Helical" evidence="7">
    <location>
        <begin position="233"/>
        <end position="253"/>
    </location>
</feature>
<evidence type="ECO:0000256" key="6">
    <source>
        <dbReference type="ARBA" id="ARBA00023136"/>
    </source>
</evidence>
<dbReference type="Pfam" id="PF01694">
    <property type="entry name" value="Rhomboid"/>
    <property type="match status" value="1"/>
</dbReference>
<feature type="transmembrane region" description="Helical" evidence="7">
    <location>
        <begin position="182"/>
        <end position="201"/>
    </location>
</feature>
<keyword evidence="9" id="KW-0645">Protease</keyword>
<dbReference type="GO" id="GO:0016020">
    <property type="term" value="C:membrane"/>
    <property type="evidence" value="ECO:0007669"/>
    <property type="project" value="UniProtKB-SubCell"/>
</dbReference>
<protein>
    <submittedName>
        <fullName evidence="9">Rhomboid family intramembrane serine protease</fullName>
    </submittedName>
</protein>
<dbReference type="InterPro" id="IPR022764">
    <property type="entry name" value="Peptidase_S54_rhomboid_dom"/>
</dbReference>
<keyword evidence="3 7" id="KW-0812">Transmembrane</keyword>
<dbReference type="InterPro" id="IPR050925">
    <property type="entry name" value="Rhomboid_protease_S54"/>
</dbReference>
<sequence>MSFKEEYYFWRIVYYLMSEKKYRMLNLSPNENEVWLENVFEKQHGVVKIVRTDLDWSNWLRNDVERTKRNGERIRQSFYKNRLNVFNLYITPLPPVDDYETALGWASSAGNERVKVYTSLFLTNDLSDSLADFEQFFGKLPIDPVKDVYEPYEVDAVKKAVMQLASAEVKRERKIFEAGKPFFTYFFLAVQVVLFFLMELMGGSENPYVLLQFGAKFNPLIVEGQWWRLITPMFLHIGIIHLLLNSLALYYLGTVVEKLFGRWRFLFLYLFSGFFGSLASFLFNPTISAGASGAIFGCFGALLYFGLVYPHLFFRTMGMNILVLVGMNLLLGIIIPNIDMAGHVGGLIGGFLASGILYLPKQDRFNKRWLFFLVTVMATAGMLVYGFTFPNV</sequence>
<reference evidence="9" key="1">
    <citation type="submission" date="2022-09" db="EMBL/GenBank/DDBJ databases">
        <title>Complete Genomes of Fervidibacillus albus and Fervidibacillus halotolerans isolated from tidal flat sediments.</title>
        <authorList>
            <person name="Kwon K.K."/>
            <person name="Yang S.-H."/>
            <person name="Park M.J."/>
            <person name="Oh H.-M."/>
        </authorList>
    </citation>
    <scope>NUCLEOTIDE SEQUENCE</scope>
    <source>
        <strain evidence="9">MEBiC13591</strain>
    </source>
</reference>
<feature type="transmembrane region" description="Helical" evidence="7">
    <location>
        <begin position="265"/>
        <end position="283"/>
    </location>
</feature>
<feature type="domain" description="Peptidase S54 rhomboid" evidence="8">
    <location>
        <begin position="224"/>
        <end position="357"/>
    </location>
</feature>
<dbReference type="AlphaFoldDB" id="A0A9E8LVR2"/>
<evidence type="ECO:0000256" key="4">
    <source>
        <dbReference type="ARBA" id="ARBA00022801"/>
    </source>
</evidence>